<gene>
    <name evidence="3" type="ORF">THASP1DRAFT_19130</name>
</gene>
<name>A0A4P9XJK0_9FUNG</name>
<dbReference type="OrthoDB" id="6108017at2759"/>
<reference evidence="4" key="1">
    <citation type="journal article" date="2018" name="Nat. Microbiol.">
        <title>Leveraging single-cell genomics to expand the fungal tree of life.</title>
        <authorList>
            <person name="Ahrendt S.R."/>
            <person name="Quandt C.A."/>
            <person name="Ciobanu D."/>
            <person name="Clum A."/>
            <person name="Salamov A."/>
            <person name="Andreopoulos B."/>
            <person name="Cheng J.F."/>
            <person name="Woyke T."/>
            <person name="Pelin A."/>
            <person name="Henrissat B."/>
            <person name="Reynolds N.K."/>
            <person name="Benny G.L."/>
            <person name="Smith M.E."/>
            <person name="James T.Y."/>
            <person name="Grigoriev I.V."/>
        </authorList>
    </citation>
    <scope>NUCLEOTIDE SEQUENCE [LARGE SCALE GENOMIC DNA]</scope>
    <source>
        <strain evidence="4">RSA 1356</strain>
    </source>
</reference>
<dbReference type="PROSITE" id="PS51126">
    <property type="entry name" value="DILUTE"/>
    <property type="match status" value="1"/>
</dbReference>
<dbReference type="PANTHER" id="PTHR16027">
    <property type="entry name" value="DILUTE DOMAIN-CONTAINING PROTEIN YPR089W"/>
    <property type="match status" value="1"/>
</dbReference>
<keyword evidence="4" id="KW-1185">Reference proteome</keyword>
<dbReference type="InterPro" id="IPR002710">
    <property type="entry name" value="Dilute_dom"/>
</dbReference>
<dbReference type="Proteomes" id="UP000271241">
    <property type="component" value="Unassembled WGS sequence"/>
</dbReference>
<evidence type="ECO:0000259" key="2">
    <source>
        <dbReference type="PROSITE" id="PS51126"/>
    </source>
</evidence>
<accession>A0A4P9XJK0</accession>
<proteinExistence type="predicted"/>
<feature type="region of interest" description="Disordered" evidence="1">
    <location>
        <begin position="387"/>
        <end position="425"/>
    </location>
</feature>
<evidence type="ECO:0000313" key="4">
    <source>
        <dbReference type="Proteomes" id="UP000271241"/>
    </source>
</evidence>
<organism evidence="3 4">
    <name type="scientific">Thamnocephalis sphaerospora</name>
    <dbReference type="NCBI Taxonomy" id="78915"/>
    <lineage>
        <taxon>Eukaryota</taxon>
        <taxon>Fungi</taxon>
        <taxon>Fungi incertae sedis</taxon>
        <taxon>Zoopagomycota</taxon>
        <taxon>Zoopagomycotina</taxon>
        <taxon>Zoopagomycetes</taxon>
        <taxon>Zoopagales</taxon>
        <taxon>Sigmoideomycetaceae</taxon>
        <taxon>Thamnocephalis</taxon>
    </lineage>
</organism>
<dbReference type="SMART" id="SM01132">
    <property type="entry name" value="DIL"/>
    <property type="match status" value="1"/>
</dbReference>
<feature type="domain" description="Dilute" evidence="2">
    <location>
        <begin position="84"/>
        <end position="333"/>
    </location>
</feature>
<evidence type="ECO:0000313" key="3">
    <source>
        <dbReference type="EMBL" id="RKP05932.1"/>
    </source>
</evidence>
<feature type="non-terminal residue" evidence="3">
    <location>
        <position position="1"/>
    </location>
</feature>
<dbReference type="Pfam" id="PF01843">
    <property type="entry name" value="DIL"/>
    <property type="match status" value="1"/>
</dbReference>
<dbReference type="EMBL" id="KZ992996">
    <property type="protein sequence ID" value="RKP05932.1"/>
    <property type="molecule type" value="Genomic_DNA"/>
</dbReference>
<sequence length="425" mass="48434">QDIRVILGSDLLMAEIINDLIKNIAIPLPDMERRYASREMLFPAHIIGLCIAQMWNFKLSEQLKKLLFNVAQTIQLMTAKFKGDYICVFWLANVMELLSILAKTESKMAQTEDAGGLEVVRVIGEVKADLRQLSLHIMEAWLSDLRTRANKLAVPAVVESQSLPGFVANDTGFFNKLMGQQSPTFNIDSMLTFLVKLWKTITFYYLDKEIGKKVILDVLDTIGMISFNHLLMRKNFGTWKRGMQIQYNVTRIEEWCKSHEIQQGSDHLERLMQAAKLLQLQKNSSQDIDIMFEVCFLLSHAQIKKLMTIYSTSDYENPISPEIMQEVMRRCDEGGEGDGKLFLEVNMNRAEDALHQVKPATTIEKYIPAWLELPHLRAILMADEDLDPSLPSRPTEALSMRSPRTPRTPRTPLRASITANSAVNV</sequence>
<feature type="compositionally biased region" description="Low complexity" evidence="1">
    <location>
        <begin position="403"/>
        <end position="412"/>
    </location>
</feature>
<evidence type="ECO:0000256" key="1">
    <source>
        <dbReference type="SAM" id="MobiDB-lite"/>
    </source>
</evidence>
<protein>
    <submittedName>
        <fullName evidence="3">DIL domain-containing protein</fullName>
    </submittedName>
</protein>
<dbReference type="AlphaFoldDB" id="A0A4P9XJK0"/>
<dbReference type="PANTHER" id="PTHR16027:SF6">
    <property type="entry name" value="DILUTE DOMAIN-CONTAINING PROTEIN"/>
    <property type="match status" value="1"/>
</dbReference>
<dbReference type="GO" id="GO:0051020">
    <property type="term" value="F:GTPase binding"/>
    <property type="evidence" value="ECO:0007669"/>
    <property type="project" value="TreeGrafter"/>
</dbReference>
<dbReference type="STRING" id="78915.A0A4P9XJK0"/>
<dbReference type="InterPro" id="IPR052072">
    <property type="entry name" value="Vascular_dev_regulator"/>
</dbReference>